<reference evidence="18 19" key="1">
    <citation type="journal article" date="2024" name="Science">
        <title>Giant polyketide synthase enzymes in the biosynthesis of giant marine polyether toxins.</title>
        <authorList>
            <person name="Fallon T.R."/>
            <person name="Shende V.V."/>
            <person name="Wierzbicki I.H."/>
            <person name="Pendleton A.L."/>
            <person name="Watervoot N.F."/>
            <person name="Auber R.P."/>
            <person name="Gonzalez D.J."/>
            <person name="Wisecaver J.H."/>
            <person name="Moore B.S."/>
        </authorList>
    </citation>
    <scope>NUCLEOTIDE SEQUENCE [LARGE SCALE GENOMIC DNA]</scope>
    <source>
        <strain evidence="18 19">12B1</strain>
    </source>
</reference>
<keyword evidence="6" id="KW-0256">Endoplasmic reticulum</keyword>
<keyword evidence="7 16" id="KW-0663">Pyridoxal phosphate</keyword>
<keyword evidence="11" id="KW-0472">Membrane</keyword>
<dbReference type="Gene3D" id="3.90.1150.10">
    <property type="entry name" value="Aspartate Aminotransferase, domain 1"/>
    <property type="match status" value="1"/>
</dbReference>
<sequence>MLIATSPLRQADETMRRLVNGMLHGMDPYGTLKFALLGVALSRLLTQLRDRSLDVGVRSWLLSLVLPWVKRLPFVRRRLAHEAEKVRASLEPTVLKDVTSPCTRLPFDGLSEGALMRLIDSRREIDTKYWKDGMVTGAVYHGQQQYMDFIGKIYGMFAFTNPLHVAIHPATRQMEAEVIQMVINLYHGGPDAVGAFTTGGTESILMAMKAYRDYGREKRGIRSPNIVASITAHAAFDKAAQYFGIQLRHARVNASMEIDLDDVRRLVDANTVAIVGSAPQFPHGTVDPIEGLARIATARGCGLHVDCCLGGFLLPFMEKAGFHLPCKCDFRVRGVTSVSCDPHKYGFAPKGASIVMFSSAELRHSMYTFVTEWTGGIYATPTILGSRPGGVVAATWAALRSHGFGGYVETTRQIVGATKAIGEAIKEIDGIELVGRTDVCVVAFRAAAGSDINIYSLCDAMKDLRGWDLATLQNPPAAHLALTLPSSRNATQFSRDLLETVATLRADKSGKYSGGTAGIYGMCASLPASFIEESVKVCLDIYSKATPGVEENDIRAD</sequence>
<keyword evidence="12 17" id="KW-0456">Lyase</keyword>
<dbReference type="InterPro" id="IPR015424">
    <property type="entry name" value="PyrdxlP-dep_Trfase"/>
</dbReference>
<dbReference type="GO" id="GO:0005789">
    <property type="term" value="C:endoplasmic reticulum membrane"/>
    <property type="evidence" value="ECO:0007669"/>
    <property type="project" value="UniProtKB-SubCell"/>
</dbReference>
<evidence type="ECO:0000256" key="14">
    <source>
        <dbReference type="ARBA" id="ARBA00038965"/>
    </source>
</evidence>
<evidence type="ECO:0000256" key="17">
    <source>
        <dbReference type="RuleBase" id="RU000382"/>
    </source>
</evidence>
<evidence type="ECO:0000256" key="16">
    <source>
        <dbReference type="PIRSR" id="PIRSR602129-50"/>
    </source>
</evidence>
<keyword evidence="9" id="KW-1133">Transmembrane helix</keyword>
<dbReference type="Gene3D" id="6.10.140.2150">
    <property type="match status" value="1"/>
</dbReference>
<dbReference type="GO" id="GO:0030170">
    <property type="term" value="F:pyridoxal phosphate binding"/>
    <property type="evidence" value="ECO:0007669"/>
    <property type="project" value="InterPro"/>
</dbReference>
<comment type="subcellular location">
    <subcellularLocation>
        <location evidence="2">Endoplasmic reticulum membrane</location>
        <topology evidence="2">Single-pass membrane protein</topology>
    </subcellularLocation>
</comment>
<dbReference type="PANTHER" id="PTHR42735">
    <property type="match status" value="1"/>
</dbReference>
<comment type="pathway">
    <text evidence="4">Sphingolipid metabolism.</text>
</comment>
<dbReference type="InterPro" id="IPR015422">
    <property type="entry name" value="PyrdxlP-dep_Trfase_small"/>
</dbReference>
<dbReference type="InterPro" id="IPR050477">
    <property type="entry name" value="GrpII_AminoAcid_Decarb"/>
</dbReference>
<dbReference type="Gene3D" id="3.40.640.10">
    <property type="entry name" value="Type I PLP-dependent aspartate aminotransferase-like (Major domain)"/>
    <property type="match status" value="1"/>
</dbReference>
<feature type="modified residue" description="N6-(pyridoxal phosphate)lysine" evidence="16">
    <location>
        <position position="344"/>
    </location>
</feature>
<proteinExistence type="inferred from homology"/>
<gene>
    <name evidence="18" type="ORF">AB1Y20_008105</name>
</gene>
<accession>A0AB34ISR1</accession>
<keyword evidence="19" id="KW-1185">Reference proteome</keyword>
<evidence type="ECO:0000256" key="4">
    <source>
        <dbReference type="ARBA" id="ARBA00004991"/>
    </source>
</evidence>
<evidence type="ECO:0000256" key="15">
    <source>
        <dbReference type="ARBA" id="ARBA00042568"/>
    </source>
</evidence>
<dbReference type="InterPro" id="IPR002129">
    <property type="entry name" value="PyrdxlP-dep_de-COase"/>
</dbReference>
<dbReference type="GO" id="GO:0008117">
    <property type="term" value="F:sphinganine-1-phosphate aldolase activity"/>
    <property type="evidence" value="ECO:0007669"/>
    <property type="project" value="UniProtKB-EC"/>
</dbReference>
<keyword evidence="5" id="KW-0812">Transmembrane</keyword>
<dbReference type="AlphaFoldDB" id="A0AB34ISR1"/>
<evidence type="ECO:0000256" key="9">
    <source>
        <dbReference type="ARBA" id="ARBA00022989"/>
    </source>
</evidence>
<dbReference type="GO" id="GO:0019752">
    <property type="term" value="P:carboxylic acid metabolic process"/>
    <property type="evidence" value="ECO:0007669"/>
    <property type="project" value="InterPro"/>
</dbReference>
<dbReference type="InterPro" id="IPR015421">
    <property type="entry name" value="PyrdxlP-dep_Trfase_major"/>
</dbReference>
<evidence type="ECO:0000256" key="7">
    <source>
        <dbReference type="ARBA" id="ARBA00022898"/>
    </source>
</evidence>
<dbReference type="EC" id="4.1.2.27" evidence="14"/>
<evidence type="ECO:0000256" key="2">
    <source>
        <dbReference type="ARBA" id="ARBA00004389"/>
    </source>
</evidence>
<evidence type="ECO:0000256" key="3">
    <source>
        <dbReference type="ARBA" id="ARBA00004760"/>
    </source>
</evidence>
<evidence type="ECO:0000313" key="18">
    <source>
        <dbReference type="EMBL" id="KAL1507256.1"/>
    </source>
</evidence>
<dbReference type="Proteomes" id="UP001515480">
    <property type="component" value="Unassembled WGS sequence"/>
</dbReference>
<comment type="cofactor">
    <cofactor evidence="1 16 17">
        <name>pyridoxal 5'-phosphate</name>
        <dbReference type="ChEBI" id="CHEBI:597326"/>
    </cofactor>
</comment>
<organism evidence="18 19">
    <name type="scientific">Prymnesium parvum</name>
    <name type="common">Toxic golden alga</name>
    <dbReference type="NCBI Taxonomy" id="97485"/>
    <lineage>
        <taxon>Eukaryota</taxon>
        <taxon>Haptista</taxon>
        <taxon>Haptophyta</taxon>
        <taxon>Prymnesiophyceae</taxon>
        <taxon>Prymnesiales</taxon>
        <taxon>Prymnesiaceae</taxon>
        <taxon>Prymnesium</taxon>
    </lineage>
</organism>
<dbReference type="SUPFAM" id="SSF53383">
    <property type="entry name" value="PLP-dependent transferases"/>
    <property type="match status" value="1"/>
</dbReference>
<keyword evidence="8" id="KW-0746">Sphingolipid metabolism</keyword>
<evidence type="ECO:0000256" key="12">
    <source>
        <dbReference type="ARBA" id="ARBA00023239"/>
    </source>
</evidence>
<dbReference type="FunFam" id="3.40.640.10:FF:000020">
    <property type="entry name" value="sphingosine-1-phosphate lyase 1"/>
    <property type="match status" value="1"/>
</dbReference>
<comment type="pathway">
    <text evidence="3">Lipid metabolism; sphingolipid metabolism.</text>
</comment>
<keyword evidence="10" id="KW-0443">Lipid metabolism</keyword>
<comment type="similarity">
    <text evidence="13">Belongs to the group II decarboxylase family. Sphingosine-1-phosphate lyase subfamily.</text>
</comment>
<evidence type="ECO:0000256" key="1">
    <source>
        <dbReference type="ARBA" id="ARBA00001933"/>
    </source>
</evidence>
<dbReference type="Pfam" id="PF00282">
    <property type="entry name" value="Pyridoxal_deC"/>
    <property type="match status" value="1"/>
</dbReference>
<name>A0AB34ISR1_PRYPA</name>
<evidence type="ECO:0000256" key="13">
    <source>
        <dbReference type="ARBA" id="ARBA00038302"/>
    </source>
</evidence>
<comment type="caution">
    <text evidence="18">The sequence shown here is derived from an EMBL/GenBank/DDBJ whole genome shotgun (WGS) entry which is preliminary data.</text>
</comment>
<evidence type="ECO:0000256" key="6">
    <source>
        <dbReference type="ARBA" id="ARBA00022824"/>
    </source>
</evidence>
<evidence type="ECO:0000256" key="5">
    <source>
        <dbReference type="ARBA" id="ARBA00022692"/>
    </source>
</evidence>
<dbReference type="PANTHER" id="PTHR42735:SF6">
    <property type="entry name" value="SPHINGOSINE-1-PHOSPHATE LYASE 1"/>
    <property type="match status" value="1"/>
</dbReference>
<evidence type="ECO:0000256" key="11">
    <source>
        <dbReference type="ARBA" id="ARBA00023136"/>
    </source>
</evidence>
<dbReference type="EMBL" id="JBGBPQ010000018">
    <property type="protein sequence ID" value="KAL1507256.1"/>
    <property type="molecule type" value="Genomic_DNA"/>
</dbReference>
<evidence type="ECO:0000256" key="8">
    <source>
        <dbReference type="ARBA" id="ARBA00022919"/>
    </source>
</evidence>
<dbReference type="GO" id="GO:0030149">
    <property type="term" value="P:sphingolipid catabolic process"/>
    <property type="evidence" value="ECO:0007669"/>
    <property type="project" value="TreeGrafter"/>
</dbReference>
<evidence type="ECO:0000313" key="19">
    <source>
        <dbReference type="Proteomes" id="UP001515480"/>
    </source>
</evidence>
<protein>
    <recommendedName>
        <fullName evidence="14">sphinganine-1-phosphate aldolase</fullName>
        <ecNumber evidence="14">4.1.2.27</ecNumber>
    </recommendedName>
    <alternativeName>
        <fullName evidence="15">Sphingosine-1-phosphate aldolase</fullName>
    </alternativeName>
</protein>
<evidence type="ECO:0000256" key="10">
    <source>
        <dbReference type="ARBA" id="ARBA00023098"/>
    </source>
</evidence>